<evidence type="ECO:0000256" key="1">
    <source>
        <dbReference type="SAM" id="Phobius"/>
    </source>
</evidence>
<dbReference type="Pfam" id="PF11755">
    <property type="entry name" value="DUF3311"/>
    <property type="match status" value="1"/>
</dbReference>
<dbReference type="STRING" id="84035.SAMN05660742_10595"/>
<dbReference type="Proteomes" id="UP000199662">
    <property type="component" value="Unassembled WGS sequence"/>
</dbReference>
<accession>A0A1H6XJ49</accession>
<organism evidence="2 3">
    <name type="scientific">Propionispira arboris</name>
    <dbReference type="NCBI Taxonomy" id="84035"/>
    <lineage>
        <taxon>Bacteria</taxon>
        <taxon>Bacillati</taxon>
        <taxon>Bacillota</taxon>
        <taxon>Negativicutes</taxon>
        <taxon>Selenomonadales</taxon>
        <taxon>Selenomonadaceae</taxon>
        <taxon>Propionispira</taxon>
    </lineage>
</organism>
<sequence length="65" mass="7545">MMLVKIILTAIPFIWTIGMVPFVNQVKPLVFGIPFFAFWMIAGIFVCFLCINGLYYIDNKKNRAR</sequence>
<name>A0A1H6XJ49_9FIRM</name>
<feature type="transmembrane region" description="Helical" evidence="1">
    <location>
        <begin position="35"/>
        <end position="57"/>
    </location>
</feature>
<gene>
    <name evidence="2" type="ORF">SAMN05660742_10595</name>
</gene>
<keyword evidence="1" id="KW-1133">Transmembrane helix</keyword>
<keyword evidence="3" id="KW-1185">Reference proteome</keyword>
<evidence type="ECO:0000313" key="2">
    <source>
        <dbReference type="EMBL" id="SEJ27574.1"/>
    </source>
</evidence>
<dbReference type="AlphaFoldDB" id="A0A1H6XJ49"/>
<dbReference type="RefSeq" id="WP_091830255.1">
    <property type="nucleotide sequence ID" value="NZ_FNZK01000005.1"/>
</dbReference>
<proteinExistence type="predicted"/>
<dbReference type="InterPro" id="IPR021741">
    <property type="entry name" value="DUF3311"/>
</dbReference>
<dbReference type="EMBL" id="FNZK01000005">
    <property type="protein sequence ID" value="SEJ27574.1"/>
    <property type="molecule type" value="Genomic_DNA"/>
</dbReference>
<reference evidence="2 3" key="1">
    <citation type="submission" date="2016-10" db="EMBL/GenBank/DDBJ databases">
        <authorList>
            <person name="de Groot N.N."/>
        </authorList>
    </citation>
    <scope>NUCLEOTIDE SEQUENCE [LARGE SCALE GENOMIC DNA]</scope>
    <source>
        <strain evidence="2 3">DSM 2179</strain>
    </source>
</reference>
<evidence type="ECO:0008006" key="4">
    <source>
        <dbReference type="Google" id="ProtNLM"/>
    </source>
</evidence>
<protein>
    <recommendedName>
        <fullName evidence="4">DUF3311 domain-containing protein</fullName>
    </recommendedName>
</protein>
<keyword evidence="1" id="KW-0472">Membrane</keyword>
<keyword evidence="1" id="KW-0812">Transmembrane</keyword>
<evidence type="ECO:0000313" key="3">
    <source>
        <dbReference type="Proteomes" id="UP000199662"/>
    </source>
</evidence>